<dbReference type="Proteomes" id="UP001275084">
    <property type="component" value="Unassembled WGS sequence"/>
</dbReference>
<comment type="caution">
    <text evidence="1">The sequence shown here is derived from an EMBL/GenBank/DDBJ whole genome shotgun (WGS) entry which is preliminary data.</text>
</comment>
<gene>
    <name evidence="1" type="ORF">B0T25DRAFT_528564</name>
</gene>
<name>A0AAJ0HWH1_9PEZI</name>
<dbReference type="EMBL" id="JAUIQD010000001">
    <property type="protein sequence ID" value="KAK3363839.1"/>
    <property type="molecule type" value="Genomic_DNA"/>
</dbReference>
<dbReference type="AlphaFoldDB" id="A0AAJ0HWH1"/>
<keyword evidence="2" id="KW-1185">Reference proteome</keyword>
<protein>
    <submittedName>
        <fullName evidence="1">Uncharacterized protein</fullName>
    </submittedName>
</protein>
<evidence type="ECO:0000313" key="2">
    <source>
        <dbReference type="Proteomes" id="UP001275084"/>
    </source>
</evidence>
<accession>A0AAJ0HWH1</accession>
<reference evidence="1" key="2">
    <citation type="submission" date="2023-06" db="EMBL/GenBank/DDBJ databases">
        <authorList>
            <consortium name="Lawrence Berkeley National Laboratory"/>
            <person name="Haridas S."/>
            <person name="Hensen N."/>
            <person name="Bonometti L."/>
            <person name="Westerberg I."/>
            <person name="Brannstrom I.O."/>
            <person name="Guillou S."/>
            <person name="Cros-Aarteil S."/>
            <person name="Calhoun S."/>
            <person name="Kuo A."/>
            <person name="Mondo S."/>
            <person name="Pangilinan J."/>
            <person name="Riley R."/>
            <person name="Labutti K."/>
            <person name="Andreopoulos B."/>
            <person name="Lipzen A."/>
            <person name="Chen C."/>
            <person name="Yanf M."/>
            <person name="Daum C."/>
            <person name="Ng V."/>
            <person name="Clum A."/>
            <person name="Steindorff A."/>
            <person name="Ohm R."/>
            <person name="Martin F."/>
            <person name="Silar P."/>
            <person name="Natvig D."/>
            <person name="Lalanne C."/>
            <person name="Gautier V."/>
            <person name="Ament-Velasquez S.L."/>
            <person name="Kruys A."/>
            <person name="Hutchinson M.I."/>
            <person name="Powell A.J."/>
            <person name="Barry K."/>
            <person name="Miller A.N."/>
            <person name="Grigoriev I.V."/>
            <person name="Debuchy R."/>
            <person name="Gladieux P."/>
            <person name="Thoren M.H."/>
            <person name="Johannesson H."/>
        </authorList>
    </citation>
    <scope>NUCLEOTIDE SEQUENCE</scope>
    <source>
        <strain evidence="1">CBS 955.72</strain>
    </source>
</reference>
<organism evidence="1 2">
    <name type="scientific">Lasiosphaeria hispida</name>
    <dbReference type="NCBI Taxonomy" id="260671"/>
    <lineage>
        <taxon>Eukaryota</taxon>
        <taxon>Fungi</taxon>
        <taxon>Dikarya</taxon>
        <taxon>Ascomycota</taxon>
        <taxon>Pezizomycotina</taxon>
        <taxon>Sordariomycetes</taxon>
        <taxon>Sordariomycetidae</taxon>
        <taxon>Sordariales</taxon>
        <taxon>Lasiosphaeriaceae</taxon>
        <taxon>Lasiosphaeria</taxon>
    </lineage>
</organism>
<sequence length="110" mass="12833">MHSYATSFRRPAAWKILLSLVGNLWASPFQRMWIASHRPLYWRQRHISSFLVAENFSGSVAVACFSSPAFRPAAANSWMSSSRESWRLRSLARSSFRFWICDSRSLWRAM</sequence>
<proteinExistence type="predicted"/>
<evidence type="ECO:0000313" key="1">
    <source>
        <dbReference type="EMBL" id="KAK3363839.1"/>
    </source>
</evidence>
<reference evidence="1" key="1">
    <citation type="journal article" date="2023" name="Mol. Phylogenet. Evol.">
        <title>Genome-scale phylogeny and comparative genomics of the fungal order Sordariales.</title>
        <authorList>
            <person name="Hensen N."/>
            <person name="Bonometti L."/>
            <person name="Westerberg I."/>
            <person name="Brannstrom I.O."/>
            <person name="Guillou S."/>
            <person name="Cros-Aarteil S."/>
            <person name="Calhoun S."/>
            <person name="Haridas S."/>
            <person name="Kuo A."/>
            <person name="Mondo S."/>
            <person name="Pangilinan J."/>
            <person name="Riley R."/>
            <person name="LaButti K."/>
            <person name="Andreopoulos B."/>
            <person name="Lipzen A."/>
            <person name="Chen C."/>
            <person name="Yan M."/>
            <person name="Daum C."/>
            <person name="Ng V."/>
            <person name="Clum A."/>
            <person name="Steindorff A."/>
            <person name="Ohm R.A."/>
            <person name="Martin F."/>
            <person name="Silar P."/>
            <person name="Natvig D.O."/>
            <person name="Lalanne C."/>
            <person name="Gautier V."/>
            <person name="Ament-Velasquez S.L."/>
            <person name="Kruys A."/>
            <person name="Hutchinson M.I."/>
            <person name="Powell A.J."/>
            <person name="Barry K."/>
            <person name="Miller A.N."/>
            <person name="Grigoriev I.V."/>
            <person name="Debuchy R."/>
            <person name="Gladieux P."/>
            <person name="Hiltunen Thoren M."/>
            <person name="Johannesson H."/>
        </authorList>
    </citation>
    <scope>NUCLEOTIDE SEQUENCE</scope>
    <source>
        <strain evidence="1">CBS 955.72</strain>
    </source>
</reference>